<organism evidence="1 2">
    <name type="scientific">Heterobasidion irregulare (strain TC 32-1)</name>
    <dbReference type="NCBI Taxonomy" id="747525"/>
    <lineage>
        <taxon>Eukaryota</taxon>
        <taxon>Fungi</taxon>
        <taxon>Dikarya</taxon>
        <taxon>Basidiomycota</taxon>
        <taxon>Agaricomycotina</taxon>
        <taxon>Agaricomycetes</taxon>
        <taxon>Russulales</taxon>
        <taxon>Bondarzewiaceae</taxon>
        <taxon>Heterobasidion</taxon>
        <taxon>Heterobasidion annosum species complex</taxon>
    </lineage>
</organism>
<sequence length="487" mass="50709">AEGVLVVLGDAASAKEVVMGAQEIVERLEAEEEGDEDDNGGADKEPSAKASLATQVARLMALYARVVPRLNQRRPALDTLQSIAPDLEPLVYRAAARATATESRALVVAASGLAMSARAWAQAQTKAGDDADALALARCTVLLASVLDATLEACAGRVACSRAQRAFEARFPRLVVRSAVRSGWEAGEDAMSAAALGRTSASLLSNPSIAALILLAHASPPEPLTPAALTPLLPVLLSALDIGIADEPLYLLLVALLPSPASSHTPTSTGTGAELPPDLVLPLTPVLASLCSAHPDPPTRHLAFRLLSLALRATPAPLRLQVLRDLTDPAEDAHPPQMRAAAVGLVKESVLAALAATEPGAPAGSADAGVDVFASPALLGALGAHVFRAHPPDLFVAESTPADAFMRSAEPARLAECLALYYVLLRRDVQNRTGIRDLDTIRNIEQTFVGPMRAAVARWLAALGDELHAVMPLAALQTNIERVDAAV</sequence>
<accession>W4JR36</accession>
<dbReference type="AlphaFoldDB" id="W4JR36"/>
<dbReference type="KEGG" id="hir:HETIRDRAFT_237994"/>
<proteinExistence type="predicted"/>
<dbReference type="InParanoid" id="W4JR36"/>
<evidence type="ECO:0000313" key="2">
    <source>
        <dbReference type="Proteomes" id="UP000030671"/>
    </source>
</evidence>
<dbReference type="Pfam" id="PF08568">
    <property type="entry name" value="Kinetochor_Ybp2"/>
    <property type="match status" value="1"/>
</dbReference>
<dbReference type="OrthoDB" id="5396786at2759"/>
<name>W4JR36_HETIT</name>
<gene>
    <name evidence="1" type="ORF">HETIRDRAFT_237994</name>
</gene>
<keyword evidence="2" id="KW-1185">Reference proteome</keyword>
<reference evidence="1 2" key="1">
    <citation type="journal article" date="2012" name="New Phytol.">
        <title>Insight into trade-off between wood decay and parasitism from the genome of a fungal forest pathogen.</title>
        <authorList>
            <person name="Olson A."/>
            <person name="Aerts A."/>
            <person name="Asiegbu F."/>
            <person name="Belbahri L."/>
            <person name="Bouzid O."/>
            <person name="Broberg A."/>
            <person name="Canback B."/>
            <person name="Coutinho P.M."/>
            <person name="Cullen D."/>
            <person name="Dalman K."/>
            <person name="Deflorio G."/>
            <person name="van Diepen L.T."/>
            <person name="Dunand C."/>
            <person name="Duplessis S."/>
            <person name="Durling M."/>
            <person name="Gonthier P."/>
            <person name="Grimwood J."/>
            <person name="Fossdal C.G."/>
            <person name="Hansson D."/>
            <person name="Henrissat B."/>
            <person name="Hietala A."/>
            <person name="Himmelstrand K."/>
            <person name="Hoffmeister D."/>
            <person name="Hogberg N."/>
            <person name="James T.Y."/>
            <person name="Karlsson M."/>
            <person name="Kohler A."/>
            <person name="Kues U."/>
            <person name="Lee Y.H."/>
            <person name="Lin Y.C."/>
            <person name="Lind M."/>
            <person name="Lindquist E."/>
            <person name="Lombard V."/>
            <person name="Lucas S."/>
            <person name="Lunden K."/>
            <person name="Morin E."/>
            <person name="Murat C."/>
            <person name="Park J."/>
            <person name="Raffaello T."/>
            <person name="Rouze P."/>
            <person name="Salamov A."/>
            <person name="Schmutz J."/>
            <person name="Solheim H."/>
            <person name="Stahlberg J."/>
            <person name="Velez H."/>
            <person name="de Vries R.P."/>
            <person name="Wiebenga A."/>
            <person name="Woodward S."/>
            <person name="Yakovlev I."/>
            <person name="Garbelotto M."/>
            <person name="Martin F."/>
            <person name="Grigoriev I.V."/>
            <person name="Stenlid J."/>
        </authorList>
    </citation>
    <scope>NUCLEOTIDE SEQUENCE [LARGE SCALE GENOMIC DNA]</scope>
    <source>
        <strain evidence="1 2">TC 32-1</strain>
    </source>
</reference>
<dbReference type="GeneID" id="20668800"/>
<dbReference type="InterPro" id="IPR013877">
    <property type="entry name" value="YAP-bd/ALF4/Glomulin"/>
</dbReference>
<protein>
    <submittedName>
        <fullName evidence="1">Uncharacterized protein</fullName>
    </submittedName>
</protein>
<dbReference type="EMBL" id="KI925465">
    <property type="protein sequence ID" value="ETW76032.1"/>
    <property type="molecule type" value="Genomic_DNA"/>
</dbReference>
<feature type="non-terminal residue" evidence="1">
    <location>
        <position position="487"/>
    </location>
</feature>
<evidence type="ECO:0000313" key="1">
    <source>
        <dbReference type="EMBL" id="ETW76032.1"/>
    </source>
</evidence>
<dbReference type="HOGENOM" id="CLU_486667_0_0_1"/>
<feature type="non-terminal residue" evidence="1">
    <location>
        <position position="1"/>
    </location>
</feature>
<dbReference type="eggNOG" id="ENOG502SB62">
    <property type="taxonomic scope" value="Eukaryota"/>
</dbReference>
<dbReference type="RefSeq" id="XP_009552256.1">
    <property type="nucleotide sequence ID" value="XM_009553961.1"/>
</dbReference>
<dbReference type="Proteomes" id="UP000030671">
    <property type="component" value="Unassembled WGS sequence"/>
</dbReference>